<reference evidence="1" key="2">
    <citation type="submission" date="2019-07" db="EMBL/GenBank/DDBJ databases">
        <authorList>
            <person name="Seetharam A."/>
            <person name="Woodhouse M."/>
            <person name="Cannon E."/>
        </authorList>
    </citation>
    <scope>NUCLEOTIDE SEQUENCE [LARGE SCALE GENOMIC DNA]</scope>
    <source>
        <strain evidence="1">cv. B73</strain>
    </source>
</reference>
<evidence type="ECO:0000313" key="1">
    <source>
        <dbReference type="EnsemblPlants" id="Zm00001eb411590_P001"/>
    </source>
</evidence>
<dbReference type="InParanoid" id="A0A804REG2"/>
<organism evidence="1 2">
    <name type="scientific">Zea mays</name>
    <name type="common">Maize</name>
    <dbReference type="NCBI Taxonomy" id="4577"/>
    <lineage>
        <taxon>Eukaryota</taxon>
        <taxon>Viridiplantae</taxon>
        <taxon>Streptophyta</taxon>
        <taxon>Embryophyta</taxon>
        <taxon>Tracheophyta</taxon>
        <taxon>Spermatophyta</taxon>
        <taxon>Magnoliopsida</taxon>
        <taxon>Liliopsida</taxon>
        <taxon>Poales</taxon>
        <taxon>Poaceae</taxon>
        <taxon>PACMAD clade</taxon>
        <taxon>Panicoideae</taxon>
        <taxon>Andropogonodae</taxon>
        <taxon>Andropogoneae</taxon>
        <taxon>Tripsacinae</taxon>
        <taxon>Zea</taxon>
    </lineage>
</organism>
<reference evidence="2" key="1">
    <citation type="journal article" date="2009" name="Science">
        <title>The B73 maize genome: complexity, diversity, and dynamics.</title>
        <authorList>
            <person name="Schnable P.S."/>
            <person name="Ware D."/>
            <person name="Fulton R.S."/>
            <person name="Stein J.C."/>
            <person name="Wei F."/>
            <person name="Pasternak S."/>
            <person name="Liang C."/>
            <person name="Zhang J."/>
            <person name="Fulton L."/>
            <person name="Graves T.A."/>
            <person name="Minx P."/>
            <person name="Reily A.D."/>
            <person name="Courtney L."/>
            <person name="Kruchowski S.S."/>
            <person name="Tomlinson C."/>
            <person name="Strong C."/>
            <person name="Delehaunty K."/>
            <person name="Fronick C."/>
            <person name="Courtney B."/>
            <person name="Rock S.M."/>
            <person name="Belter E."/>
            <person name="Du F."/>
            <person name="Kim K."/>
            <person name="Abbott R.M."/>
            <person name="Cotton M."/>
            <person name="Levy A."/>
            <person name="Marchetto P."/>
            <person name="Ochoa K."/>
            <person name="Jackson S.M."/>
            <person name="Gillam B."/>
            <person name="Chen W."/>
            <person name="Yan L."/>
            <person name="Higginbotham J."/>
            <person name="Cardenas M."/>
            <person name="Waligorski J."/>
            <person name="Applebaum E."/>
            <person name="Phelps L."/>
            <person name="Falcone J."/>
            <person name="Kanchi K."/>
            <person name="Thane T."/>
            <person name="Scimone A."/>
            <person name="Thane N."/>
            <person name="Henke J."/>
            <person name="Wang T."/>
            <person name="Ruppert J."/>
            <person name="Shah N."/>
            <person name="Rotter K."/>
            <person name="Hodges J."/>
            <person name="Ingenthron E."/>
            <person name="Cordes M."/>
            <person name="Kohlberg S."/>
            <person name="Sgro J."/>
            <person name="Delgado B."/>
            <person name="Mead K."/>
            <person name="Chinwalla A."/>
            <person name="Leonard S."/>
            <person name="Crouse K."/>
            <person name="Collura K."/>
            <person name="Kudrna D."/>
            <person name="Currie J."/>
            <person name="He R."/>
            <person name="Angelova A."/>
            <person name="Rajasekar S."/>
            <person name="Mueller T."/>
            <person name="Lomeli R."/>
            <person name="Scara G."/>
            <person name="Ko A."/>
            <person name="Delaney K."/>
            <person name="Wissotski M."/>
            <person name="Lopez G."/>
            <person name="Campos D."/>
            <person name="Braidotti M."/>
            <person name="Ashley E."/>
            <person name="Golser W."/>
            <person name="Kim H."/>
            <person name="Lee S."/>
            <person name="Lin J."/>
            <person name="Dujmic Z."/>
            <person name="Kim W."/>
            <person name="Talag J."/>
            <person name="Zuccolo A."/>
            <person name="Fan C."/>
            <person name="Sebastian A."/>
            <person name="Kramer M."/>
            <person name="Spiegel L."/>
            <person name="Nascimento L."/>
            <person name="Zutavern T."/>
            <person name="Miller B."/>
            <person name="Ambroise C."/>
            <person name="Muller S."/>
            <person name="Spooner W."/>
            <person name="Narechania A."/>
            <person name="Ren L."/>
            <person name="Wei S."/>
            <person name="Kumari S."/>
            <person name="Faga B."/>
            <person name="Levy M.J."/>
            <person name="McMahan L."/>
            <person name="Van Buren P."/>
            <person name="Vaughn M.W."/>
            <person name="Ying K."/>
            <person name="Yeh C.-T."/>
            <person name="Emrich S.J."/>
            <person name="Jia Y."/>
            <person name="Kalyanaraman A."/>
            <person name="Hsia A.-P."/>
            <person name="Barbazuk W.B."/>
            <person name="Baucom R.S."/>
            <person name="Brutnell T.P."/>
            <person name="Carpita N.C."/>
            <person name="Chaparro C."/>
            <person name="Chia J.-M."/>
            <person name="Deragon J.-M."/>
            <person name="Estill J.C."/>
            <person name="Fu Y."/>
            <person name="Jeddeloh J.A."/>
            <person name="Han Y."/>
            <person name="Lee H."/>
            <person name="Li P."/>
            <person name="Lisch D.R."/>
            <person name="Liu S."/>
            <person name="Liu Z."/>
            <person name="Nagel D.H."/>
            <person name="McCann M.C."/>
            <person name="SanMiguel P."/>
            <person name="Myers A.M."/>
            <person name="Nettleton D."/>
            <person name="Nguyen J."/>
            <person name="Penning B.W."/>
            <person name="Ponnala L."/>
            <person name="Schneider K.L."/>
            <person name="Schwartz D.C."/>
            <person name="Sharma A."/>
            <person name="Soderlund C."/>
            <person name="Springer N.M."/>
            <person name="Sun Q."/>
            <person name="Wang H."/>
            <person name="Waterman M."/>
            <person name="Westerman R."/>
            <person name="Wolfgruber T.K."/>
            <person name="Yang L."/>
            <person name="Yu Y."/>
            <person name="Zhang L."/>
            <person name="Zhou S."/>
            <person name="Zhu Q."/>
            <person name="Bennetzen J.L."/>
            <person name="Dawe R.K."/>
            <person name="Jiang J."/>
            <person name="Jiang N."/>
            <person name="Presting G.G."/>
            <person name="Wessler S.R."/>
            <person name="Aluru S."/>
            <person name="Martienssen R.A."/>
            <person name="Clifton S.W."/>
            <person name="McCombie W.R."/>
            <person name="Wing R.A."/>
            <person name="Wilson R.K."/>
        </authorList>
    </citation>
    <scope>NUCLEOTIDE SEQUENCE [LARGE SCALE GENOMIC DNA]</scope>
    <source>
        <strain evidence="2">cv. B73</strain>
    </source>
</reference>
<dbReference type="Proteomes" id="UP000007305">
    <property type="component" value="Chromosome 10"/>
</dbReference>
<sequence>MAPSREHNQRPLLLCGRQQSPLLGARQQFPPPPTRTSISFSCCSPQSSLLVSALSRAGQPTPLPFFFHGRELHLAYYGRPDFLPSSLASLAQGSHGRAPLAKVLPVVASSSLRSASPTRRPCCRRATAPCPWRPCKSSPSSPCSSPCCSAGNAATALRSTPARAPFLAVRRGARRLFVKMRSKPRAAGSLFRETLWTARCRRSPWVAVFAQPLCRRRSPPEPCVLREEGQSFNARRMFGAMHKSESPSFLQTPFRFDMDREMPIVQVMWCQPQDAVGGRPEE</sequence>
<evidence type="ECO:0000313" key="2">
    <source>
        <dbReference type="Proteomes" id="UP000007305"/>
    </source>
</evidence>
<dbReference type="AlphaFoldDB" id="A0A804REG2"/>
<name>A0A804REG2_MAIZE</name>
<dbReference type="Gramene" id="Zm00001eb411590_T001">
    <property type="protein sequence ID" value="Zm00001eb411590_P001"/>
    <property type="gene ID" value="Zm00001eb411590"/>
</dbReference>
<proteinExistence type="predicted"/>
<dbReference type="EnsemblPlants" id="Zm00001eb411590_T001">
    <property type="protein sequence ID" value="Zm00001eb411590_P001"/>
    <property type="gene ID" value="Zm00001eb411590"/>
</dbReference>
<accession>A0A804REG2</accession>
<keyword evidence="2" id="KW-1185">Reference proteome</keyword>
<protein>
    <submittedName>
        <fullName evidence="1">Uncharacterized protein</fullName>
    </submittedName>
</protein>
<reference evidence="1" key="3">
    <citation type="submission" date="2021-05" db="UniProtKB">
        <authorList>
            <consortium name="EnsemblPlants"/>
        </authorList>
    </citation>
    <scope>IDENTIFICATION</scope>
    <source>
        <strain evidence="1">cv. B73</strain>
    </source>
</reference>